<evidence type="ECO:0000313" key="17">
    <source>
        <dbReference type="EMBL" id="CAK9099248.1"/>
    </source>
</evidence>
<feature type="region of interest" description="Disordered" evidence="15">
    <location>
        <begin position="970"/>
        <end position="1007"/>
    </location>
</feature>
<feature type="compositionally biased region" description="Polar residues" evidence="15">
    <location>
        <begin position="205"/>
        <end position="219"/>
    </location>
</feature>
<dbReference type="InterPro" id="IPR013783">
    <property type="entry name" value="Ig-like_fold"/>
</dbReference>
<evidence type="ECO:0000256" key="13">
    <source>
        <dbReference type="ARBA" id="ARBA00041808"/>
    </source>
</evidence>
<comment type="catalytic activity">
    <reaction evidence="1">
        <text>Hydrolysis of terminal, non-reducing beta-D-glucosyl residues with release of beta-D-glucose.</text>
        <dbReference type="EC" id="3.2.1.21"/>
    </reaction>
</comment>
<feature type="coiled-coil region" evidence="14">
    <location>
        <begin position="881"/>
        <end position="923"/>
    </location>
</feature>
<evidence type="ECO:0000256" key="7">
    <source>
        <dbReference type="ARBA" id="ARBA00022801"/>
    </source>
</evidence>
<feature type="coiled-coil region" evidence="14">
    <location>
        <begin position="246"/>
        <end position="327"/>
    </location>
</feature>
<keyword evidence="18" id="KW-1185">Reference proteome</keyword>
<evidence type="ECO:0000256" key="14">
    <source>
        <dbReference type="SAM" id="Coils"/>
    </source>
</evidence>
<comment type="similarity">
    <text evidence="3">Belongs to the glycosyl hydrolase 3 family.</text>
</comment>
<evidence type="ECO:0000256" key="4">
    <source>
        <dbReference type="ARBA" id="ARBA00012744"/>
    </source>
</evidence>
<evidence type="ECO:0000259" key="16">
    <source>
        <dbReference type="SMART" id="SM01217"/>
    </source>
</evidence>
<evidence type="ECO:0000256" key="10">
    <source>
        <dbReference type="ARBA" id="ARBA00039579"/>
    </source>
</evidence>
<feature type="region of interest" description="Disordered" evidence="15">
    <location>
        <begin position="1019"/>
        <end position="1046"/>
    </location>
</feature>
<feature type="region of interest" description="Disordered" evidence="15">
    <location>
        <begin position="582"/>
        <end position="601"/>
    </location>
</feature>
<keyword evidence="7" id="KW-0378">Hydrolase</keyword>
<evidence type="ECO:0000256" key="3">
    <source>
        <dbReference type="ARBA" id="ARBA00005336"/>
    </source>
</evidence>
<dbReference type="SUPFAM" id="SSF52279">
    <property type="entry name" value="Beta-D-glucan exohydrolase, C-terminal domain"/>
    <property type="match status" value="1"/>
</dbReference>
<dbReference type="InterPro" id="IPR050288">
    <property type="entry name" value="Cellulose_deg_GH3"/>
</dbReference>
<organism evidence="17 18">
    <name type="scientific">Durusdinium trenchii</name>
    <dbReference type="NCBI Taxonomy" id="1381693"/>
    <lineage>
        <taxon>Eukaryota</taxon>
        <taxon>Sar</taxon>
        <taxon>Alveolata</taxon>
        <taxon>Dinophyceae</taxon>
        <taxon>Suessiales</taxon>
        <taxon>Symbiodiniaceae</taxon>
        <taxon>Durusdinium</taxon>
    </lineage>
</organism>
<dbReference type="PRINTS" id="PR00133">
    <property type="entry name" value="GLHYDRLASE3"/>
</dbReference>
<dbReference type="PANTHER" id="PTHR42715:SF12">
    <property type="entry name" value="BETA-GLUCOSIDASE G-RELATED"/>
    <property type="match status" value="1"/>
</dbReference>
<keyword evidence="6" id="KW-0732">Signal</keyword>
<sequence length="1957" mass="217855">MPDELWPALSQGLLQCQFDRAGQLRIMFTNKVIEIFLLRRQLQAERKENEQLKDDLRRADDFFYEKEHPVQSSQKSVRFARSHSSTSLALSDAEGEDSMRIRRLSRKRRSRMSSVALSAMDECSTLEEENKRLREIIRDLERSRDDDSYEEESEEEEQEIEEEVPASPGWRRVFSIDEGNCVAFREYLKEWKHASVNSVMPGCGDTNQEDTGGNQSQDAQDLEMRDELQVHHWERVTMKLMMKLMMKEEEAEVQNIRKEEEAETKKKIDGMKQELDQQKKESEEAKQRFEEGLAEWKKKDEFSQEEIRELIEEIEEQRLQNSEAEMNMRYPRPTPEGDFLVEMTDDMLTVPLEIPCSDAGGYSAGCSPHTSPDPELAARVAGQVRKNLELQRRMEDLLIWRSETTVGKLQNDLQLVGSPELLGKSQWVAAEEHSTVAELREKLEAEVYAGRSTIADLHNKLETEMKSELEEHSTVAELRERLEAEVHAGRSTIADLHDKLETEMKSELEEHSTVAELRERLEAEVHAGRSTIADLHDKLETEMKSELEEHLTIAELREELEAEKQEAEEYEDHIMQLEEKLEHERRERNKSPKSPTKRSSAFVFAEKMAEIHESHKGRGSRSSFEYPASSRDVSSSLSPQRDRGAAALSGTVTFAEDFQASQYQEAEHERLMNAEVKRTSILLSEHMAEKTKLKERNQELELRLAELHEKHNQELSAIEELKLSEQRGFDAEKAARHVVLGTEAKLAALQDEEGRRQANEECLTSKLMEYQKEAVQMALYRTEFLDSEERAALAQRRLESTQSKCTELAKSADEALEGELKARNILTELESKTRSQEDELESLTKIETLLWESQERSEAAEKANKAREDELAEYKLMFESLQKAETQSRKLLEARNAELQKSIEDARESEAQLAQERALLAEKVASALRPARHESDGPSLADRVGVLMQRNLKLQRQMASLLEQNLAVGTQPDEPQEGHVRSASEQVGPPQMQEESPVKGRSRSRQSVRVFGQKVLLERQQRRAGSEESGSTRPTQDEVDTQAGGSTAAREMFEAFAAMAQREAEELEKVWQEMQSVSAKELAAERARSAMLTDELRRLQGLAHSSIQTIVFVSLGTMVWRQLATAWVAGASFVSPGPPWQSARRPDVELVLDLDLCKNKPTFTADRCPIDTIVACWSLDAQDDWWCLGEAMAGPRAASGLPWNVACDALGSYAGACTYGIAPTKRPEPPVLPELLSWEDAKAKAAETVKLMSLEQKTSLLQGSGWVDTQWWFDLPRFFYVGNTPAVPELGIPSLNMQDATDGFRTYWTDLKGTVTVWPSILAMAATWDPTAVQDFAVAVGKEFRGKGANVILGPGVQVQRMARNGRSFEYLAGDDPYLGSKLSKAYVRGVQSQGVLAVMKHWVFNSQETNRGTENSVVDPKTARELYFPPFEAAIEAGVGGAMCSYNKVDGKYACSNSYILNDVLKGELGFEGFVQSDWWAVHEASFLEGLDQEMPGRAPELFLSPMNTSRHPERVDDAVTRILAAMNKVNLPETSSCSPPNCSEWFVRNVTSSSHQALAKSLAAESIVLLKNQDGLLPITNASGIRKIAIIGSVAVGESYDPAGAGQGLGMEWFSGDYYSGGGSGHLTGDVVKTLHGLSARAALENIEVIASPSNNLTAAREAAAEADVAIVVVGATSGESVDRPNLQLENQGDDLITAVANVSSKTVVLMQVCGAVLMPWHEGVGGILALFLGGQETGSAWASVLFGDISPSGRLPIMMPESEADTIAPSEEATIVYSEGLATSYRNTSFKATFPFGHGLSYSQFIYSDAQIVECPYQFTSYLLCVKSAVMNNGTRPSRTVAQLYMEFPPEAEQPVAILKGFQKTAILQPGDSEVLIFPLTERDLSYWGPSGWTRVSSAVAHLAESAKNFGPSLQIELPTVDSSPSSTTISSAQGLGLGGLGVLPVMALGVWAL</sequence>
<protein>
    <recommendedName>
        <fullName evidence="10">Probable beta-glucosidase G</fullName>
        <ecNumber evidence="4">3.2.1.21</ecNumber>
    </recommendedName>
    <alternativeName>
        <fullName evidence="11">Beta-D-glucoside glucohydrolase G</fullName>
    </alternativeName>
    <alternativeName>
        <fullName evidence="12">Cellobiase G</fullName>
    </alternativeName>
    <alternativeName>
        <fullName evidence="13">Gentiobiase G</fullName>
    </alternativeName>
</protein>
<feature type="region of interest" description="Disordered" evidence="15">
    <location>
        <begin position="202"/>
        <end position="221"/>
    </location>
</feature>
<dbReference type="SMART" id="SM01217">
    <property type="entry name" value="Fn3_like"/>
    <property type="match status" value="1"/>
</dbReference>
<feature type="coiled-coil region" evidence="14">
    <location>
        <begin position="683"/>
        <end position="724"/>
    </location>
</feature>
<evidence type="ECO:0000256" key="8">
    <source>
        <dbReference type="ARBA" id="ARBA00023295"/>
    </source>
</evidence>
<accession>A0ABP0RHQ5</accession>
<dbReference type="Pfam" id="PF14310">
    <property type="entry name" value="Fn3-like"/>
    <property type="match status" value="1"/>
</dbReference>
<feature type="region of interest" description="Disordered" evidence="15">
    <location>
        <begin position="142"/>
        <end position="166"/>
    </location>
</feature>
<comment type="function">
    <text evidence="9">Beta-glucosidases are one of a number of cellulolytic enzymes involved in the degradation of cellulosic biomass. Catalyzes the last step releasing glucose from the inhibitory cellobiose.</text>
</comment>
<keyword evidence="8" id="KW-0326">Glycosidase</keyword>
<dbReference type="Pfam" id="PF01915">
    <property type="entry name" value="Glyco_hydro_3_C"/>
    <property type="match status" value="1"/>
</dbReference>
<proteinExistence type="inferred from homology"/>
<dbReference type="InterPro" id="IPR001764">
    <property type="entry name" value="Glyco_hydro_3_N"/>
</dbReference>
<evidence type="ECO:0000256" key="15">
    <source>
        <dbReference type="SAM" id="MobiDB-lite"/>
    </source>
</evidence>
<keyword evidence="5" id="KW-0964">Secreted</keyword>
<evidence type="ECO:0000256" key="12">
    <source>
        <dbReference type="ARBA" id="ARBA00041601"/>
    </source>
</evidence>
<evidence type="ECO:0000256" key="1">
    <source>
        <dbReference type="ARBA" id="ARBA00000448"/>
    </source>
</evidence>
<dbReference type="Proteomes" id="UP001642484">
    <property type="component" value="Unassembled WGS sequence"/>
</dbReference>
<comment type="subcellular location">
    <subcellularLocation>
        <location evidence="2">Secreted</location>
    </subcellularLocation>
</comment>
<evidence type="ECO:0000256" key="11">
    <source>
        <dbReference type="ARBA" id="ARBA00041276"/>
    </source>
</evidence>
<evidence type="ECO:0000256" key="6">
    <source>
        <dbReference type="ARBA" id="ARBA00022729"/>
    </source>
</evidence>
<dbReference type="InterPro" id="IPR017853">
    <property type="entry name" value="GH"/>
</dbReference>
<dbReference type="InterPro" id="IPR026891">
    <property type="entry name" value="Fn3-like"/>
</dbReference>
<evidence type="ECO:0000313" key="18">
    <source>
        <dbReference type="Proteomes" id="UP001642484"/>
    </source>
</evidence>
<dbReference type="InterPro" id="IPR036962">
    <property type="entry name" value="Glyco_hydro_3_N_sf"/>
</dbReference>
<dbReference type="Pfam" id="PF00933">
    <property type="entry name" value="Glyco_hydro_3"/>
    <property type="match status" value="1"/>
</dbReference>
<feature type="coiled-coil region" evidence="14">
    <location>
        <begin position="35"/>
        <end position="62"/>
    </location>
</feature>
<dbReference type="SUPFAM" id="SSF51445">
    <property type="entry name" value="(Trans)glycosidases"/>
    <property type="match status" value="1"/>
</dbReference>
<dbReference type="EMBL" id="CAXAMN010025929">
    <property type="protein sequence ID" value="CAK9099248.1"/>
    <property type="molecule type" value="Genomic_DNA"/>
</dbReference>
<evidence type="ECO:0000256" key="9">
    <source>
        <dbReference type="ARBA" id="ARBA00024983"/>
    </source>
</evidence>
<feature type="domain" description="Fibronectin type III-like" evidence="16">
    <location>
        <begin position="1843"/>
        <end position="1910"/>
    </location>
</feature>
<evidence type="ECO:0000256" key="2">
    <source>
        <dbReference type="ARBA" id="ARBA00004613"/>
    </source>
</evidence>
<gene>
    <name evidence="17" type="ORF">CCMP2556_LOCUS46973</name>
</gene>
<evidence type="ECO:0000256" key="5">
    <source>
        <dbReference type="ARBA" id="ARBA00022525"/>
    </source>
</evidence>
<dbReference type="EC" id="3.2.1.21" evidence="4"/>
<dbReference type="InterPro" id="IPR002772">
    <property type="entry name" value="Glyco_hydro_3_C"/>
</dbReference>
<dbReference type="Gene3D" id="2.60.40.10">
    <property type="entry name" value="Immunoglobulins"/>
    <property type="match status" value="1"/>
</dbReference>
<dbReference type="PANTHER" id="PTHR42715">
    <property type="entry name" value="BETA-GLUCOSIDASE"/>
    <property type="match status" value="1"/>
</dbReference>
<feature type="compositionally biased region" description="Acidic residues" evidence="15">
    <location>
        <begin position="147"/>
        <end position="164"/>
    </location>
</feature>
<keyword evidence="14" id="KW-0175">Coiled coil</keyword>
<dbReference type="Gene3D" id="3.20.20.300">
    <property type="entry name" value="Glycoside hydrolase, family 3, N-terminal domain"/>
    <property type="match status" value="1"/>
</dbReference>
<comment type="caution">
    <text evidence="17">The sequence shown here is derived from an EMBL/GenBank/DDBJ whole genome shotgun (WGS) entry which is preliminary data.</text>
</comment>
<reference evidence="17 18" key="1">
    <citation type="submission" date="2024-02" db="EMBL/GenBank/DDBJ databases">
        <authorList>
            <person name="Chen Y."/>
            <person name="Shah S."/>
            <person name="Dougan E. K."/>
            <person name="Thang M."/>
            <person name="Chan C."/>
        </authorList>
    </citation>
    <scope>NUCLEOTIDE SEQUENCE [LARGE SCALE GENOMIC DNA]</scope>
</reference>
<dbReference type="InterPro" id="IPR036881">
    <property type="entry name" value="Glyco_hydro_3_C_sf"/>
</dbReference>
<feature type="region of interest" description="Disordered" evidence="15">
    <location>
        <begin position="611"/>
        <end position="644"/>
    </location>
</feature>
<dbReference type="Gene3D" id="3.40.50.1700">
    <property type="entry name" value="Glycoside hydrolase family 3 C-terminal domain"/>
    <property type="match status" value="1"/>
</dbReference>
<name>A0ABP0RHQ5_9DINO</name>